<dbReference type="Proteomes" id="UP000184612">
    <property type="component" value="Unassembled WGS sequence"/>
</dbReference>
<organism evidence="1 2">
    <name type="scientific">Anaerocolumna xylanovorans DSM 12503</name>
    <dbReference type="NCBI Taxonomy" id="1121345"/>
    <lineage>
        <taxon>Bacteria</taxon>
        <taxon>Bacillati</taxon>
        <taxon>Bacillota</taxon>
        <taxon>Clostridia</taxon>
        <taxon>Lachnospirales</taxon>
        <taxon>Lachnospiraceae</taxon>
        <taxon>Anaerocolumna</taxon>
    </lineage>
</organism>
<name>A0A1M7Y0X7_9FIRM</name>
<dbReference type="EMBL" id="FRFD01000003">
    <property type="protein sequence ID" value="SHO45370.1"/>
    <property type="molecule type" value="Genomic_DNA"/>
</dbReference>
<proteinExistence type="predicted"/>
<reference evidence="1 2" key="1">
    <citation type="submission" date="2016-12" db="EMBL/GenBank/DDBJ databases">
        <authorList>
            <person name="Song W.-J."/>
            <person name="Kurnit D.M."/>
        </authorList>
    </citation>
    <scope>NUCLEOTIDE SEQUENCE [LARGE SCALE GENOMIC DNA]</scope>
    <source>
        <strain evidence="1 2">DSM 12503</strain>
    </source>
</reference>
<dbReference type="AlphaFoldDB" id="A0A1M7Y0X7"/>
<keyword evidence="2" id="KW-1185">Reference proteome</keyword>
<sequence length="42" mass="4916">MHLLVKNMAFFLRCKQAGLQDNLELPEREPLCLLTLLDDIME</sequence>
<evidence type="ECO:0000313" key="1">
    <source>
        <dbReference type="EMBL" id="SHO45370.1"/>
    </source>
</evidence>
<protein>
    <submittedName>
        <fullName evidence="1">Uncharacterized protein</fullName>
    </submittedName>
</protein>
<accession>A0A1M7Y0X7</accession>
<evidence type="ECO:0000313" key="2">
    <source>
        <dbReference type="Proteomes" id="UP000184612"/>
    </source>
</evidence>
<dbReference type="RefSeq" id="WP_278277130.1">
    <property type="nucleotide sequence ID" value="NZ_FRFD01000003.1"/>
</dbReference>
<gene>
    <name evidence="1" type="ORF">SAMN02745217_00939</name>
</gene>